<dbReference type="EMBL" id="CM043017">
    <property type="protein sequence ID" value="KAI4465931.1"/>
    <property type="molecule type" value="Genomic_DNA"/>
</dbReference>
<sequence>MSFKIEQINDEKCQLGESPFWDEKSQTLYFVDIFGKSVHRYSPRTKDYVRAVVGEKNVSFIIPVEGQDNTFVIGYGNEVAKLVWDGVSDKIDSLETITELKNTSERSHRFNDGKADPTGQLWAGVFIPKVGGGFTPNAGSLYALTSKSTLKTLTTDMTLSNGLAWNESINKFYFIDSAAGEIYQFDYKDNEISNREVIFKFSHFNIKGDPDGMTIDTNGNLWIASIGDSKIIQIDPKKPNTLLQTIEMPVKQVTCVVFGGPNYEDLYVTTASISVRNAPAPEGGWTYKITGLGVKGLPPKRVKL</sequence>
<evidence type="ECO:0000313" key="2">
    <source>
        <dbReference type="Proteomes" id="UP001056778"/>
    </source>
</evidence>
<organism evidence="1 2">
    <name type="scientific">Holotrichia oblita</name>
    <name type="common">Chafer beetle</name>
    <dbReference type="NCBI Taxonomy" id="644536"/>
    <lineage>
        <taxon>Eukaryota</taxon>
        <taxon>Metazoa</taxon>
        <taxon>Ecdysozoa</taxon>
        <taxon>Arthropoda</taxon>
        <taxon>Hexapoda</taxon>
        <taxon>Insecta</taxon>
        <taxon>Pterygota</taxon>
        <taxon>Neoptera</taxon>
        <taxon>Endopterygota</taxon>
        <taxon>Coleoptera</taxon>
        <taxon>Polyphaga</taxon>
        <taxon>Scarabaeiformia</taxon>
        <taxon>Scarabaeidae</taxon>
        <taxon>Melolonthinae</taxon>
        <taxon>Holotrichia</taxon>
    </lineage>
</organism>
<keyword evidence="2" id="KW-1185">Reference proteome</keyword>
<evidence type="ECO:0000313" key="1">
    <source>
        <dbReference type="EMBL" id="KAI4465931.1"/>
    </source>
</evidence>
<accession>A0ACB9TGK6</accession>
<comment type="caution">
    <text evidence="1">The sequence shown here is derived from an EMBL/GenBank/DDBJ whole genome shotgun (WGS) entry which is preliminary data.</text>
</comment>
<gene>
    <name evidence="1" type="ORF">MML48_3g00009085</name>
</gene>
<proteinExistence type="predicted"/>
<reference evidence="1" key="1">
    <citation type="submission" date="2022-04" db="EMBL/GenBank/DDBJ databases">
        <title>Chromosome-scale genome assembly of Holotrichia oblita Faldermann.</title>
        <authorList>
            <person name="Rongchong L."/>
        </authorList>
    </citation>
    <scope>NUCLEOTIDE SEQUENCE</scope>
    <source>
        <strain evidence="1">81SQS9</strain>
    </source>
</reference>
<dbReference type="Proteomes" id="UP001056778">
    <property type="component" value="Chromosome 3"/>
</dbReference>
<protein>
    <submittedName>
        <fullName evidence="1">Regucalcin</fullName>
    </submittedName>
</protein>
<name>A0ACB9TGK6_HOLOL</name>